<sequence length="45" mass="4896">LFFSLQSLSVMGDHILRANLCAKFGDGFAIHLDGPELDQCISFPA</sequence>
<feature type="non-terminal residue" evidence="1">
    <location>
        <position position="1"/>
    </location>
</feature>
<name>X1TDV4_9ZZZZ</name>
<protein>
    <submittedName>
        <fullName evidence="1">Uncharacterized protein</fullName>
    </submittedName>
</protein>
<reference evidence="1" key="1">
    <citation type="journal article" date="2014" name="Front. Microbiol.">
        <title>High frequency of phylogenetically diverse reductive dehalogenase-homologous genes in deep subseafloor sedimentary metagenomes.</title>
        <authorList>
            <person name="Kawai M."/>
            <person name="Futagami T."/>
            <person name="Toyoda A."/>
            <person name="Takaki Y."/>
            <person name="Nishi S."/>
            <person name="Hori S."/>
            <person name="Arai W."/>
            <person name="Tsubouchi T."/>
            <person name="Morono Y."/>
            <person name="Uchiyama I."/>
            <person name="Ito T."/>
            <person name="Fujiyama A."/>
            <person name="Inagaki F."/>
            <person name="Takami H."/>
        </authorList>
    </citation>
    <scope>NUCLEOTIDE SEQUENCE</scope>
    <source>
        <strain evidence="1">Expedition CK06-06</strain>
    </source>
</reference>
<dbReference type="AlphaFoldDB" id="X1TDV4"/>
<gene>
    <name evidence="1" type="ORF">S12H4_48272</name>
</gene>
<evidence type="ECO:0000313" key="1">
    <source>
        <dbReference type="EMBL" id="GAJ03468.1"/>
    </source>
</evidence>
<proteinExistence type="predicted"/>
<comment type="caution">
    <text evidence="1">The sequence shown here is derived from an EMBL/GenBank/DDBJ whole genome shotgun (WGS) entry which is preliminary data.</text>
</comment>
<organism evidence="1">
    <name type="scientific">marine sediment metagenome</name>
    <dbReference type="NCBI Taxonomy" id="412755"/>
    <lineage>
        <taxon>unclassified sequences</taxon>
        <taxon>metagenomes</taxon>
        <taxon>ecological metagenomes</taxon>
    </lineage>
</organism>
<dbReference type="EMBL" id="BARW01030151">
    <property type="protein sequence ID" value="GAJ03468.1"/>
    <property type="molecule type" value="Genomic_DNA"/>
</dbReference>
<accession>X1TDV4</accession>